<dbReference type="Gene3D" id="3.40.50.720">
    <property type="entry name" value="NAD(P)-binding Rossmann-like Domain"/>
    <property type="match status" value="1"/>
</dbReference>
<evidence type="ECO:0000259" key="4">
    <source>
        <dbReference type="Pfam" id="PF08501"/>
    </source>
</evidence>
<dbReference type="Proteomes" id="UP000996601">
    <property type="component" value="Unassembled WGS sequence"/>
</dbReference>
<evidence type="ECO:0000313" key="5">
    <source>
        <dbReference type="EMBL" id="MCQ4630138.1"/>
    </source>
</evidence>
<name>A0ABT1R4N3_9HYPH</name>
<dbReference type="PANTHER" id="PTHR21089">
    <property type="entry name" value="SHIKIMATE DEHYDROGENASE"/>
    <property type="match status" value="1"/>
</dbReference>
<keyword evidence="3" id="KW-0028">Amino-acid biosynthesis</keyword>
<dbReference type="PANTHER" id="PTHR21089:SF1">
    <property type="entry name" value="BIFUNCTIONAL 3-DEHYDROQUINATE DEHYDRATASE_SHIKIMATE DEHYDROGENASE, CHLOROPLASTIC"/>
    <property type="match status" value="1"/>
</dbReference>
<feature type="domain" description="Shikimate dehydrogenase substrate binding N-terminal" evidence="4">
    <location>
        <begin position="7"/>
        <end position="90"/>
    </location>
</feature>
<dbReference type="SUPFAM" id="SSF51735">
    <property type="entry name" value="NAD(P)-binding Rossmann-fold domains"/>
    <property type="match status" value="1"/>
</dbReference>
<evidence type="ECO:0000313" key="6">
    <source>
        <dbReference type="Proteomes" id="UP000996601"/>
    </source>
</evidence>
<comment type="caution">
    <text evidence="5">The sequence shown here is derived from an EMBL/GenBank/DDBJ whole genome shotgun (WGS) entry which is preliminary data.</text>
</comment>
<keyword evidence="6" id="KW-1185">Reference proteome</keyword>
<gene>
    <name evidence="5" type="ORF">GB927_008840</name>
</gene>
<evidence type="ECO:0000256" key="3">
    <source>
        <dbReference type="ARBA" id="ARBA00023141"/>
    </source>
</evidence>
<comment type="pathway">
    <text evidence="1">Metabolic intermediate biosynthesis; chorismate biosynthesis; chorismate from D-erythrose 4-phosphate and phosphoenolpyruvate: step 4/7.</text>
</comment>
<proteinExistence type="predicted"/>
<dbReference type="SUPFAM" id="SSF53223">
    <property type="entry name" value="Aminoacid dehydrogenase-like, N-terminal domain"/>
    <property type="match status" value="1"/>
</dbReference>
<organism evidence="5 6">
    <name type="scientific">Shinella lacus</name>
    <dbReference type="NCBI Taxonomy" id="2654216"/>
    <lineage>
        <taxon>Bacteria</taxon>
        <taxon>Pseudomonadati</taxon>
        <taxon>Pseudomonadota</taxon>
        <taxon>Alphaproteobacteria</taxon>
        <taxon>Hyphomicrobiales</taxon>
        <taxon>Rhizobiaceae</taxon>
        <taxon>Shinella</taxon>
    </lineage>
</organism>
<dbReference type="Gene3D" id="3.40.50.10860">
    <property type="entry name" value="Leucine Dehydrogenase, chain A, domain 1"/>
    <property type="match status" value="1"/>
</dbReference>
<accession>A0ABT1R4N3</accession>
<evidence type="ECO:0000256" key="2">
    <source>
        <dbReference type="ARBA" id="ARBA00023002"/>
    </source>
</evidence>
<keyword evidence="2" id="KW-0560">Oxidoreductase</keyword>
<protein>
    <recommendedName>
        <fullName evidence="4">Shikimate dehydrogenase substrate binding N-terminal domain-containing protein</fullName>
    </recommendedName>
</protein>
<dbReference type="EMBL" id="WHSB02000003">
    <property type="protein sequence ID" value="MCQ4630138.1"/>
    <property type="molecule type" value="Genomic_DNA"/>
</dbReference>
<sequence>MTTIFGIVGDPIAQARSPEVFNALFRERGIDAVMVPMHVTTGDFEDALKGLRHMRNLGGLVITVPHKFAAARLLSDASHRAEIAHAANVIRPTKDGWAGDLYDGEGFAIGVEARHGPIAGRRCAIVGAGGAGTAIALSLIDRDAATIRIFDINQPLAERLSARLAAHTAVPITVGPPSALDDIAINASSAGMSPTDALPFDPAGLRPGALVCEAIMKPPKTRLLAEAENLGHPIQEGRHMLDYQVEAIWNFFRLPGSCAEDSV</sequence>
<dbReference type="InterPro" id="IPR022893">
    <property type="entry name" value="Shikimate_DH_fam"/>
</dbReference>
<dbReference type="InterPro" id="IPR046346">
    <property type="entry name" value="Aminoacid_DH-like_N_sf"/>
</dbReference>
<dbReference type="InterPro" id="IPR013708">
    <property type="entry name" value="Shikimate_DH-bd_N"/>
</dbReference>
<dbReference type="Pfam" id="PF08501">
    <property type="entry name" value="Shikimate_dh_N"/>
    <property type="match status" value="1"/>
</dbReference>
<dbReference type="InterPro" id="IPR036291">
    <property type="entry name" value="NAD(P)-bd_dom_sf"/>
</dbReference>
<evidence type="ECO:0000256" key="1">
    <source>
        <dbReference type="ARBA" id="ARBA00004871"/>
    </source>
</evidence>
<keyword evidence="3" id="KW-0057">Aromatic amino acid biosynthesis</keyword>
<reference evidence="5" key="1">
    <citation type="submission" date="2021-07" db="EMBL/GenBank/DDBJ databases">
        <title>Shinella sp. nov., a novel member of the genus Shinella from water.</title>
        <authorList>
            <person name="Deng Y."/>
        </authorList>
    </citation>
    <scope>NUCLEOTIDE SEQUENCE</scope>
    <source>
        <strain evidence="5">CPCC 100929</strain>
    </source>
</reference>
<dbReference type="RefSeq" id="WP_256116355.1">
    <property type="nucleotide sequence ID" value="NZ_WHSB02000003.1"/>
</dbReference>